<comment type="caution">
    <text evidence="8">The sequence shown here is derived from an EMBL/GenBank/DDBJ whole genome shotgun (WGS) entry which is preliminary data.</text>
</comment>
<keyword evidence="5" id="KW-0539">Nucleus</keyword>
<dbReference type="PANTHER" id="PTHR11089">
    <property type="entry name" value="GTP-BINDING PROTEIN-RELATED"/>
    <property type="match status" value="1"/>
</dbReference>
<feature type="compositionally biased region" description="Basic residues" evidence="6">
    <location>
        <begin position="573"/>
        <end position="589"/>
    </location>
</feature>
<dbReference type="GO" id="GO:0005730">
    <property type="term" value="C:nucleolus"/>
    <property type="evidence" value="ECO:0007669"/>
    <property type="project" value="UniProtKB-ARBA"/>
</dbReference>
<dbReference type="Proteomes" id="UP001211907">
    <property type="component" value="Unassembled WGS sequence"/>
</dbReference>
<dbReference type="InterPro" id="IPR023179">
    <property type="entry name" value="GTP-bd_ortho_bundle_sf"/>
</dbReference>
<dbReference type="AlphaFoldDB" id="A0AAD5X6L1"/>
<evidence type="ECO:0000256" key="3">
    <source>
        <dbReference type="ARBA" id="ARBA00023054"/>
    </source>
</evidence>
<dbReference type="Gene3D" id="3.40.50.300">
    <property type="entry name" value="P-loop containing nucleotide triphosphate hydrolases"/>
    <property type="match status" value="1"/>
</dbReference>
<accession>A0AAD5X6L1</accession>
<organism evidence="8 9">
    <name type="scientific">Physocladia obscura</name>
    <dbReference type="NCBI Taxonomy" id="109957"/>
    <lineage>
        <taxon>Eukaryota</taxon>
        <taxon>Fungi</taxon>
        <taxon>Fungi incertae sedis</taxon>
        <taxon>Chytridiomycota</taxon>
        <taxon>Chytridiomycota incertae sedis</taxon>
        <taxon>Chytridiomycetes</taxon>
        <taxon>Chytridiales</taxon>
        <taxon>Chytriomycetaceae</taxon>
        <taxon>Physocladia</taxon>
    </lineage>
</organism>
<dbReference type="Pfam" id="PF08701">
    <property type="entry name" value="GN3L_Grn1"/>
    <property type="match status" value="1"/>
</dbReference>
<dbReference type="FunFam" id="1.10.1580.10:FF:000002">
    <property type="entry name" value="Guanine nucleotide-binding protein-like 3 (nucleolar)-like"/>
    <property type="match status" value="1"/>
</dbReference>
<feature type="compositionally biased region" description="Acidic residues" evidence="6">
    <location>
        <begin position="474"/>
        <end position="518"/>
    </location>
</feature>
<evidence type="ECO:0000256" key="2">
    <source>
        <dbReference type="ARBA" id="ARBA00022741"/>
    </source>
</evidence>
<evidence type="ECO:0000256" key="6">
    <source>
        <dbReference type="SAM" id="MobiDB-lite"/>
    </source>
</evidence>
<evidence type="ECO:0000256" key="4">
    <source>
        <dbReference type="ARBA" id="ARBA00023134"/>
    </source>
</evidence>
<feature type="region of interest" description="Disordered" evidence="6">
    <location>
        <begin position="24"/>
        <end position="49"/>
    </location>
</feature>
<gene>
    <name evidence="8" type="primary">GNL3</name>
    <name evidence="8" type="ORF">HK100_008021</name>
</gene>
<evidence type="ECO:0000256" key="5">
    <source>
        <dbReference type="ARBA" id="ARBA00023242"/>
    </source>
</evidence>
<evidence type="ECO:0000259" key="7">
    <source>
        <dbReference type="PROSITE" id="PS51721"/>
    </source>
</evidence>
<feature type="compositionally biased region" description="Basic and acidic residues" evidence="6">
    <location>
        <begin position="24"/>
        <end position="36"/>
    </location>
</feature>
<dbReference type="PROSITE" id="PS51721">
    <property type="entry name" value="G_CP"/>
    <property type="match status" value="1"/>
</dbReference>
<dbReference type="EMBL" id="JADGJH010003840">
    <property type="protein sequence ID" value="KAJ3088509.1"/>
    <property type="molecule type" value="Genomic_DNA"/>
</dbReference>
<dbReference type="Pfam" id="PF01926">
    <property type="entry name" value="MMR_HSR1"/>
    <property type="match status" value="1"/>
</dbReference>
<evidence type="ECO:0000313" key="8">
    <source>
        <dbReference type="EMBL" id="KAJ3088509.1"/>
    </source>
</evidence>
<dbReference type="Gene3D" id="1.10.1580.10">
    <property type="match status" value="1"/>
</dbReference>
<dbReference type="FunFam" id="3.40.50.300:FF:000493">
    <property type="entry name" value="Guanine nucleotide-binding protein-like 3-like protein"/>
    <property type="match status" value="1"/>
</dbReference>
<dbReference type="PRINTS" id="PR00326">
    <property type="entry name" value="GTP1OBG"/>
</dbReference>
<dbReference type="PANTHER" id="PTHR11089:SF30">
    <property type="entry name" value="GUANINE NUCLEOTIDE-BINDING PROTEIN-LIKE 3 HOMOLOG"/>
    <property type="match status" value="1"/>
</dbReference>
<protein>
    <submittedName>
        <fullName evidence="8">Guanine nucleotide-binding protein-like 3</fullName>
    </submittedName>
</protein>
<dbReference type="InterPro" id="IPR006073">
    <property type="entry name" value="GTP-bd"/>
</dbReference>
<evidence type="ECO:0000313" key="9">
    <source>
        <dbReference type="Proteomes" id="UP001211907"/>
    </source>
</evidence>
<keyword evidence="4" id="KW-0342">GTP-binding</keyword>
<dbReference type="InterPro" id="IPR030378">
    <property type="entry name" value="G_CP_dom"/>
</dbReference>
<dbReference type="GO" id="GO:0005525">
    <property type="term" value="F:GTP binding"/>
    <property type="evidence" value="ECO:0007669"/>
    <property type="project" value="UniProtKB-KW"/>
</dbReference>
<keyword evidence="2" id="KW-0547">Nucleotide-binding</keyword>
<dbReference type="InterPro" id="IPR050755">
    <property type="entry name" value="TRAFAC_YlqF/YawG_RiboMat"/>
</dbReference>
<proteinExistence type="predicted"/>
<comment type="subcellular location">
    <subcellularLocation>
        <location evidence="1">Nucleus</location>
    </subcellularLocation>
</comment>
<feature type="region of interest" description="Disordered" evidence="6">
    <location>
        <begin position="474"/>
        <end position="616"/>
    </location>
</feature>
<keyword evidence="3" id="KW-0175">Coiled coil</keyword>
<feature type="domain" description="CP-type G" evidence="7">
    <location>
        <begin position="132"/>
        <end position="317"/>
    </location>
</feature>
<evidence type="ECO:0000256" key="1">
    <source>
        <dbReference type="ARBA" id="ARBA00004123"/>
    </source>
</evidence>
<name>A0AAD5X6L1_9FUNG</name>
<sequence>MVARRAKSKRQPASKQYKIRANVNEHERKMRKEAKLNPHKKKLKKDPGIPSLLPFKEKLLQQIEETKRRNEAEKLTAKSERNSLASLARDAARRGSAFDFKNDDSNGGGFNGSFNGEAAAIGRKDNSKKAYYREFRKVVEQADVILQVLDARDPMGCRAKMIEEMIINAGINKRIILILNKIDLVPRDVVEKWLKYLRNEFPTIAFKASTQSQRTNLGRNSISTSHASSDLLNSSECLGADNLVKLLKNYCRNSNIKTSITVGVVGFPNVGKSSVINSLKRSKACNVGATPGVTKIAQQIHLDKNIKLLDCPGIVFSKGNPSDDPAAKAEVLLRNCVKAELIEDPIAPVEVIISRCTKSQIRTLYSVPDFVDTRDFLINLARQRGRLRKRGIPDIENTARSVLQDWNAGRVPFYTLPPETAPGVHVESSIVTAWGAEFAMPEIVGVEEQLLGTIGTKDTMGKMYAVRAGAAVEGELESGEMNEDVEDEEEDDQDFEDIDEDNEMDQDEADEEESDEEMTPVLSKPSAPPIALDINRLKAIASAKKSKSAAGPESRGPVLGLAEQLLNPQTNKDKKKAAKAQKKAARKNGKISTGSSEAYDFTEHFDLPNGDMDEDD</sequence>
<keyword evidence="9" id="KW-1185">Reference proteome</keyword>
<dbReference type="SUPFAM" id="SSF52540">
    <property type="entry name" value="P-loop containing nucleoside triphosphate hydrolases"/>
    <property type="match status" value="1"/>
</dbReference>
<dbReference type="CDD" id="cd04178">
    <property type="entry name" value="Nucleostemin_like"/>
    <property type="match status" value="1"/>
</dbReference>
<dbReference type="InterPro" id="IPR027417">
    <property type="entry name" value="P-loop_NTPase"/>
</dbReference>
<reference evidence="8" key="1">
    <citation type="submission" date="2020-05" db="EMBL/GenBank/DDBJ databases">
        <title>Phylogenomic resolution of chytrid fungi.</title>
        <authorList>
            <person name="Stajich J.E."/>
            <person name="Amses K."/>
            <person name="Simmons R."/>
            <person name="Seto K."/>
            <person name="Myers J."/>
            <person name="Bonds A."/>
            <person name="Quandt C.A."/>
            <person name="Barry K."/>
            <person name="Liu P."/>
            <person name="Grigoriev I."/>
            <person name="Longcore J.E."/>
            <person name="James T.Y."/>
        </authorList>
    </citation>
    <scope>NUCLEOTIDE SEQUENCE</scope>
    <source>
        <strain evidence="8">JEL0513</strain>
    </source>
</reference>
<dbReference type="InterPro" id="IPR014813">
    <property type="entry name" value="Gnl3_N_dom"/>
</dbReference>